<evidence type="ECO:0000313" key="3">
    <source>
        <dbReference type="Proteomes" id="UP001634007"/>
    </source>
</evidence>
<evidence type="ECO:0000313" key="2">
    <source>
        <dbReference type="EMBL" id="KAL3744737.1"/>
    </source>
</evidence>
<dbReference type="Pfam" id="PF12146">
    <property type="entry name" value="Hydrolase_4"/>
    <property type="match status" value="1"/>
</dbReference>
<evidence type="ECO:0000259" key="1">
    <source>
        <dbReference type="Pfam" id="PF12146"/>
    </source>
</evidence>
<sequence>MSQSTHNPVVQQQRVVIPNKHGEKLVGLLHETGSSEMVILCHGFRSRKERNTMVNLAAAFENEGISAFRFDFAGNGESEGTFEYGNYWREADDLRAVIEHFNGANRVTSAIVGHSKGGSVVLLYASKYNDIHIVVNVSGRYDLKGGIEERLGKDFMQRIKEDGFIDVENKSGTIIYHVTYEGLMDRLNTNMHEACLQIDKNCRVLTVHGSADEVIPVSDALEFAKIISNHRLQIIEGADHRYTSHQAELASIISSFIKKALEEDREKSSQ</sequence>
<proteinExistence type="predicted"/>
<dbReference type="PANTHER" id="PTHR42886:SF53">
    <property type="entry name" value="ALPHA_BETA-HYDROLASES SUPERFAMILY PROTEIN"/>
    <property type="match status" value="1"/>
</dbReference>
<reference evidence="2 3" key="1">
    <citation type="submission" date="2024-11" db="EMBL/GenBank/DDBJ databases">
        <title>Chromosome-level genome assembly of Eucalyptus globulus Labill. provides insights into its genome evolution.</title>
        <authorList>
            <person name="Li X."/>
        </authorList>
    </citation>
    <scope>NUCLEOTIDE SEQUENCE [LARGE SCALE GENOMIC DNA]</scope>
    <source>
        <strain evidence="2">CL2024</strain>
        <tissue evidence="2">Fresh tender leaves</tissue>
    </source>
</reference>
<organism evidence="2 3">
    <name type="scientific">Eucalyptus globulus</name>
    <name type="common">Tasmanian blue gum</name>
    <dbReference type="NCBI Taxonomy" id="34317"/>
    <lineage>
        <taxon>Eukaryota</taxon>
        <taxon>Viridiplantae</taxon>
        <taxon>Streptophyta</taxon>
        <taxon>Embryophyta</taxon>
        <taxon>Tracheophyta</taxon>
        <taxon>Spermatophyta</taxon>
        <taxon>Magnoliopsida</taxon>
        <taxon>eudicotyledons</taxon>
        <taxon>Gunneridae</taxon>
        <taxon>Pentapetalae</taxon>
        <taxon>rosids</taxon>
        <taxon>malvids</taxon>
        <taxon>Myrtales</taxon>
        <taxon>Myrtaceae</taxon>
        <taxon>Myrtoideae</taxon>
        <taxon>Eucalypteae</taxon>
        <taxon>Eucalyptus</taxon>
    </lineage>
</organism>
<dbReference type="SUPFAM" id="SSF53474">
    <property type="entry name" value="alpha/beta-Hydrolases"/>
    <property type="match status" value="1"/>
</dbReference>
<dbReference type="PANTHER" id="PTHR42886">
    <property type="entry name" value="RE40534P-RELATED"/>
    <property type="match status" value="1"/>
</dbReference>
<name>A0ABD3KZK6_EUCGL</name>
<comment type="caution">
    <text evidence="2">The sequence shown here is derived from an EMBL/GenBank/DDBJ whole genome shotgun (WGS) entry which is preliminary data.</text>
</comment>
<dbReference type="Proteomes" id="UP001634007">
    <property type="component" value="Unassembled WGS sequence"/>
</dbReference>
<dbReference type="InterPro" id="IPR022742">
    <property type="entry name" value="Hydrolase_4"/>
</dbReference>
<dbReference type="Gene3D" id="3.40.50.1820">
    <property type="entry name" value="alpha/beta hydrolase"/>
    <property type="match status" value="1"/>
</dbReference>
<gene>
    <name evidence="2" type="ORF">ACJRO7_013927</name>
</gene>
<dbReference type="AlphaFoldDB" id="A0ABD3KZK6"/>
<dbReference type="EMBL" id="JBJKBG010000003">
    <property type="protein sequence ID" value="KAL3744737.1"/>
    <property type="molecule type" value="Genomic_DNA"/>
</dbReference>
<keyword evidence="3" id="KW-1185">Reference proteome</keyword>
<feature type="domain" description="Serine aminopeptidase S33" evidence="1">
    <location>
        <begin position="36"/>
        <end position="139"/>
    </location>
</feature>
<protein>
    <recommendedName>
        <fullName evidence="1">Serine aminopeptidase S33 domain-containing protein</fullName>
    </recommendedName>
</protein>
<dbReference type="InterPro" id="IPR029058">
    <property type="entry name" value="AB_hydrolase_fold"/>
</dbReference>
<accession>A0ABD3KZK6</accession>
<dbReference type="FunFam" id="3.40.50.1820:FF:000170">
    <property type="entry name" value="Alpha/beta-Hydrolases superfamily protein"/>
    <property type="match status" value="1"/>
</dbReference>